<dbReference type="Pfam" id="PF02954">
    <property type="entry name" value="HTH_8"/>
    <property type="match status" value="1"/>
</dbReference>
<dbReference type="InterPro" id="IPR027417">
    <property type="entry name" value="P-loop_NTPase"/>
</dbReference>
<keyword evidence="1" id="KW-0547">Nucleotide-binding</keyword>
<keyword evidence="2" id="KW-0067">ATP-binding</keyword>
<evidence type="ECO:0000313" key="8">
    <source>
        <dbReference type="EMBL" id="CQR70905.1"/>
    </source>
</evidence>
<organism evidence="8 9">
    <name type="scientific">Sporomusa ovata</name>
    <dbReference type="NCBI Taxonomy" id="2378"/>
    <lineage>
        <taxon>Bacteria</taxon>
        <taxon>Bacillati</taxon>
        <taxon>Bacillota</taxon>
        <taxon>Negativicutes</taxon>
        <taxon>Selenomonadales</taxon>
        <taxon>Sporomusaceae</taxon>
        <taxon>Sporomusa</taxon>
    </lineage>
</organism>
<dbReference type="GO" id="GO:0043565">
    <property type="term" value="F:sequence-specific DNA binding"/>
    <property type="evidence" value="ECO:0007669"/>
    <property type="project" value="InterPro"/>
</dbReference>
<dbReference type="PRINTS" id="PR01590">
    <property type="entry name" value="HTHFIS"/>
</dbReference>
<dbReference type="InterPro" id="IPR002078">
    <property type="entry name" value="Sigma_54_int"/>
</dbReference>
<dbReference type="CDD" id="cd00009">
    <property type="entry name" value="AAA"/>
    <property type="match status" value="1"/>
</dbReference>
<dbReference type="Pfam" id="PF25601">
    <property type="entry name" value="AAA_lid_14"/>
    <property type="match status" value="1"/>
</dbReference>
<dbReference type="Pfam" id="PF00158">
    <property type="entry name" value="Sigma54_activat"/>
    <property type="match status" value="1"/>
</dbReference>
<accession>A0A0U1KUJ2</accession>
<dbReference type="PROSITE" id="PS00676">
    <property type="entry name" value="SIGMA54_INTERACT_2"/>
    <property type="match status" value="1"/>
</dbReference>
<dbReference type="SUPFAM" id="SSF55785">
    <property type="entry name" value="PYP-like sensor domain (PAS domain)"/>
    <property type="match status" value="1"/>
</dbReference>
<dbReference type="InterPro" id="IPR025944">
    <property type="entry name" value="Sigma_54_int_dom_CS"/>
</dbReference>
<evidence type="ECO:0000256" key="1">
    <source>
        <dbReference type="ARBA" id="ARBA00022741"/>
    </source>
</evidence>
<dbReference type="Gene3D" id="3.30.450.20">
    <property type="entry name" value="PAS domain"/>
    <property type="match status" value="1"/>
</dbReference>
<dbReference type="PROSITE" id="PS00688">
    <property type="entry name" value="SIGMA54_INTERACT_3"/>
    <property type="match status" value="1"/>
</dbReference>
<keyword evidence="9" id="KW-1185">Reference proteome</keyword>
<dbReference type="Gene3D" id="1.10.8.60">
    <property type="match status" value="1"/>
</dbReference>
<evidence type="ECO:0000259" key="7">
    <source>
        <dbReference type="PROSITE" id="PS50112"/>
    </source>
</evidence>
<dbReference type="GO" id="GO:0005524">
    <property type="term" value="F:ATP binding"/>
    <property type="evidence" value="ECO:0007669"/>
    <property type="project" value="UniProtKB-KW"/>
</dbReference>
<evidence type="ECO:0000256" key="5">
    <source>
        <dbReference type="ARBA" id="ARBA00023163"/>
    </source>
</evidence>
<name>A0A0U1KUJ2_9FIRM</name>
<dbReference type="Proteomes" id="UP000049855">
    <property type="component" value="Unassembled WGS sequence"/>
</dbReference>
<evidence type="ECO:0000256" key="2">
    <source>
        <dbReference type="ARBA" id="ARBA00022840"/>
    </source>
</evidence>
<dbReference type="AlphaFoldDB" id="A0A0U1KUJ2"/>
<dbReference type="FunFam" id="3.40.50.300:FF:000006">
    <property type="entry name" value="DNA-binding transcriptional regulator NtrC"/>
    <property type="match status" value="1"/>
</dbReference>
<sequence>MILVCQKPGINDIFSSINSDKFFSKESWKNIQQCRINFFEDTEDPRNSQYVDKEIARSWIYLRDRGINPNSLVTKEWLNSEALEKTIEKNRLLIEVTNSIIKNFKYVMFYSGYIIYLIDKNGIILLQDGDWESLVPFSKQKSLTGLIVNDTSMGNSSHMLCMYLKEPVQLLGPEHYSAAFQNNIASATPLFDEYGEVIASLVLLSQALVNPTWEDSLPRLSLHTLGLITAMGVAIETQIKLIKSSDNLIIANSNLMQVNECLETSNNMLEATLAFTDEGLITVDRFGDITHINQKASRILRLTHSEAISRNISDFLTDKSLITKALTCGESVSYRETTFKIGKSEEPYILTIRSTHSQDLKIIRGAVIRIVHPDKINALASLRAGSQAKFGFNDIIGDCNEIKKVKDIAQRFSLSSENILLIGESGTGKELFAQAIHNNYCPQGPFVAINCASMPRSLIESELFGYEGGSFTGADSHGKPGKIELANGGILFLDEIGDMPYEVQAVLLRVLEDKQVMRVGGKRYQEVNFRVVAATNRNLLKMVQENQFREDLYYRLSVLRISIPPLRQRGHDIILLCQYFIHTYCDKTGRSKPQMSPAAIKKILEYNWPGNVRQLENAIIYAINITQSEVINVEHLPYEMVEGGGEFTNDKNNSTDTEEILPMRVWEKAAIKSTLLKCNNSIAQAASILQISKSTLYRKIKEYGITL</sequence>
<dbReference type="RefSeq" id="WP_021169618.1">
    <property type="nucleotide sequence ID" value="NZ_CTRP01000003.1"/>
</dbReference>
<evidence type="ECO:0000256" key="4">
    <source>
        <dbReference type="ARBA" id="ARBA00023125"/>
    </source>
</evidence>
<gene>
    <name evidence="8" type="ORF">SpAn4DRAFT_1883</name>
</gene>
<keyword evidence="5" id="KW-0804">Transcription</keyword>
<keyword evidence="4 8" id="KW-0238">DNA-binding</keyword>
<protein>
    <submittedName>
        <fullName evidence="8">Transcriptional regulator containing PAS, AAA-type ATPase, and DNA-binding domains</fullName>
    </submittedName>
</protein>
<dbReference type="SUPFAM" id="SSF46689">
    <property type="entry name" value="Homeodomain-like"/>
    <property type="match status" value="1"/>
</dbReference>
<reference evidence="9" key="1">
    <citation type="submission" date="2015-03" db="EMBL/GenBank/DDBJ databases">
        <authorList>
            <person name="Nijsse Bart"/>
        </authorList>
    </citation>
    <scope>NUCLEOTIDE SEQUENCE [LARGE SCALE GENOMIC DNA]</scope>
</reference>
<dbReference type="PANTHER" id="PTHR32071">
    <property type="entry name" value="TRANSCRIPTIONAL REGULATORY PROTEIN"/>
    <property type="match status" value="1"/>
</dbReference>
<dbReference type="CDD" id="cd00130">
    <property type="entry name" value="PAS"/>
    <property type="match status" value="1"/>
</dbReference>
<dbReference type="PROSITE" id="PS00675">
    <property type="entry name" value="SIGMA54_INTERACT_1"/>
    <property type="match status" value="1"/>
</dbReference>
<dbReference type="InterPro" id="IPR025662">
    <property type="entry name" value="Sigma_54_int_dom_ATP-bd_1"/>
</dbReference>
<dbReference type="PROSITE" id="PS50045">
    <property type="entry name" value="SIGMA54_INTERACT_4"/>
    <property type="match status" value="1"/>
</dbReference>
<evidence type="ECO:0000256" key="3">
    <source>
        <dbReference type="ARBA" id="ARBA00023015"/>
    </source>
</evidence>
<dbReference type="InterPro" id="IPR035965">
    <property type="entry name" value="PAS-like_dom_sf"/>
</dbReference>
<dbReference type="Pfam" id="PF00989">
    <property type="entry name" value="PAS"/>
    <property type="match status" value="1"/>
</dbReference>
<dbReference type="InterPro" id="IPR003593">
    <property type="entry name" value="AAA+_ATPase"/>
</dbReference>
<dbReference type="InterPro" id="IPR025943">
    <property type="entry name" value="Sigma_54_int_dom_ATP-bd_2"/>
</dbReference>
<dbReference type="Gene3D" id="3.40.50.300">
    <property type="entry name" value="P-loop containing nucleotide triphosphate hydrolases"/>
    <property type="match status" value="1"/>
</dbReference>
<feature type="domain" description="PAS" evidence="7">
    <location>
        <begin position="265"/>
        <end position="316"/>
    </location>
</feature>
<dbReference type="PROSITE" id="PS50112">
    <property type="entry name" value="PAS"/>
    <property type="match status" value="1"/>
</dbReference>
<dbReference type="GO" id="GO:0006355">
    <property type="term" value="P:regulation of DNA-templated transcription"/>
    <property type="evidence" value="ECO:0007669"/>
    <property type="project" value="InterPro"/>
</dbReference>
<evidence type="ECO:0000313" key="9">
    <source>
        <dbReference type="Proteomes" id="UP000049855"/>
    </source>
</evidence>
<dbReference type="InterPro" id="IPR009057">
    <property type="entry name" value="Homeodomain-like_sf"/>
</dbReference>
<dbReference type="InterPro" id="IPR058031">
    <property type="entry name" value="AAA_lid_NorR"/>
</dbReference>
<proteinExistence type="predicted"/>
<dbReference type="Gene3D" id="3.30.450.40">
    <property type="match status" value="1"/>
</dbReference>
<dbReference type="SMART" id="SM00382">
    <property type="entry name" value="AAA"/>
    <property type="match status" value="1"/>
</dbReference>
<dbReference type="InterPro" id="IPR029016">
    <property type="entry name" value="GAF-like_dom_sf"/>
</dbReference>
<keyword evidence="3" id="KW-0805">Transcription regulation</keyword>
<dbReference type="InterPro" id="IPR002197">
    <property type="entry name" value="HTH_Fis"/>
</dbReference>
<evidence type="ECO:0000259" key="6">
    <source>
        <dbReference type="PROSITE" id="PS50045"/>
    </source>
</evidence>
<feature type="domain" description="Sigma-54 factor interaction" evidence="6">
    <location>
        <begin position="395"/>
        <end position="624"/>
    </location>
</feature>
<dbReference type="InterPro" id="IPR013767">
    <property type="entry name" value="PAS_fold"/>
</dbReference>
<dbReference type="PANTHER" id="PTHR32071:SF57">
    <property type="entry name" value="C4-DICARBOXYLATE TRANSPORT TRANSCRIPTIONAL REGULATORY PROTEIN DCTD"/>
    <property type="match status" value="1"/>
</dbReference>
<dbReference type="SUPFAM" id="SSF52540">
    <property type="entry name" value="P-loop containing nucleoside triphosphate hydrolases"/>
    <property type="match status" value="1"/>
</dbReference>
<dbReference type="Gene3D" id="1.10.10.60">
    <property type="entry name" value="Homeodomain-like"/>
    <property type="match status" value="1"/>
</dbReference>
<dbReference type="EMBL" id="CTRP01000003">
    <property type="protein sequence ID" value="CQR70905.1"/>
    <property type="molecule type" value="Genomic_DNA"/>
</dbReference>
<dbReference type="InterPro" id="IPR000014">
    <property type="entry name" value="PAS"/>
</dbReference>